<name>A0ABR3S160_9PLEO</name>
<feature type="coiled-coil region" evidence="5">
    <location>
        <begin position="250"/>
        <end position="284"/>
    </location>
</feature>
<keyword evidence="10" id="KW-1185">Reference proteome</keyword>
<dbReference type="PANTHER" id="PTHR12630">
    <property type="entry name" value="N-LINKED OLIGOSACCHARIDE PROCESSING"/>
    <property type="match status" value="1"/>
</dbReference>
<feature type="compositionally biased region" description="Basic and acidic residues" evidence="6">
    <location>
        <begin position="406"/>
        <end position="422"/>
    </location>
</feature>
<feature type="region of interest" description="Disordered" evidence="6">
    <location>
        <begin position="382"/>
        <end position="422"/>
    </location>
</feature>
<dbReference type="Gene3D" id="2.70.130.10">
    <property type="entry name" value="Mannose-6-phosphate receptor binding domain"/>
    <property type="match status" value="1"/>
</dbReference>
<evidence type="ECO:0000256" key="3">
    <source>
        <dbReference type="ARBA" id="ARBA00022824"/>
    </source>
</evidence>
<dbReference type="InterPro" id="IPR039794">
    <property type="entry name" value="Gtb1-like"/>
</dbReference>
<dbReference type="EMBL" id="JAKJXO020000002">
    <property type="protein sequence ID" value="KAL1610433.1"/>
    <property type="molecule type" value="Genomic_DNA"/>
</dbReference>
<keyword evidence="3" id="KW-0256">Endoplasmic reticulum</keyword>
<evidence type="ECO:0000259" key="8">
    <source>
        <dbReference type="PROSITE" id="PS51914"/>
    </source>
</evidence>
<accession>A0ABR3S160</accession>
<keyword evidence="5" id="KW-0175">Coiled coil</keyword>
<feature type="domain" description="MRH" evidence="8">
    <location>
        <begin position="437"/>
        <end position="551"/>
    </location>
</feature>
<gene>
    <name evidence="9" type="ORF">SLS60_002100</name>
</gene>
<evidence type="ECO:0000256" key="4">
    <source>
        <dbReference type="ARBA" id="ARBA00023157"/>
    </source>
</evidence>
<evidence type="ECO:0000256" key="2">
    <source>
        <dbReference type="ARBA" id="ARBA00022729"/>
    </source>
</evidence>
<reference evidence="9 10" key="1">
    <citation type="submission" date="2024-02" db="EMBL/GenBank/DDBJ databases">
        <title>De novo assembly and annotation of 12 fungi associated with fruit tree decline syndrome in Ontario, Canada.</title>
        <authorList>
            <person name="Sulman M."/>
            <person name="Ellouze W."/>
            <person name="Ilyukhin E."/>
        </authorList>
    </citation>
    <scope>NUCLEOTIDE SEQUENCE [LARGE SCALE GENOMIC DNA]</scope>
    <source>
        <strain evidence="9 10">M42-189</strain>
    </source>
</reference>
<feature type="chain" id="PRO_5047012561" description="Glucosidase 2 subunit beta" evidence="7">
    <location>
        <begin position="23"/>
        <end position="565"/>
    </location>
</feature>
<keyword evidence="4" id="KW-1015">Disulfide bond</keyword>
<evidence type="ECO:0000256" key="6">
    <source>
        <dbReference type="SAM" id="MobiDB-lite"/>
    </source>
</evidence>
<organism evidence="9 10">
    <name type="scientific">Paraconiothyrium brasiliense</name>
    <dbReference type="NCBI Taxonomy" id="300254"/>
    <lineage>
        <taxon>Eukaryota</taxon>
        <taxon>Fungi</taxon>
        <taxon>Dikarya</taxon>
        <taxon>Ascomycota</taxon>
        <taxon>Pezizomycotina</taxon>
        <taxon>Dothideomycetes</taxon>
        <taxon>Pleosporomycetidae</taxon>
        <taxon>Pleosporales</taxon>
        <taxon>Massarineae</taxon>
        <taxon>Didymosphaeriaceae</taxon>
        <taxon>Paraconiothyrium</taxon>
    </lineage>
</organism>
<evidence type="ECO:0000256" key="1">
    <source>
        <dbReference type="ARBA" id="ARBA00022387"/>
    </source>
</evidence>
<protein>
    <recommendedName>
        <fullName evidence="1">Glucosidase 2 subunit beta</fullName>
    </recommendedName>
</protein>
<feature type="signal peptide" evidence="7">
    <location>
        <begin position="1"/>
        <end position="22"/>
    </location>
</feature>
<dbReference type="PANTHER" id="PTHR12630:SF1">
    <property type="entry name" value="GLUCOSIDASE 2 SUBUNIT BETA"/>
    <property type="match status" value="1"/>
</dbReference>
<dbReference type="InterPro" id="IPR009011">
    <property type="entry name" value="Man6P_isomerase_rcpt-bd_dom_sf"/>
</dbReference>
<dbReference type="InterPro" id="IPR044865">
    <property type="entry name" value="MRH_dom"/>
</dbReference>
<dbReference type="InterPro" id="IPR028146">
    <property type="entry name" value="PRKCSH_N"/>
</dbReference>
<evidence type="ECO:0000256" key="7">
    <source>
        <dbReference type="SAM" id="SignalP"/>
    </source>
</evidence>
<proteinExistence type="predicted"/>
<dbReference type="PROSITE" id="PS51914">
    <property type="entry name" value="MRH"/>
    <property type="match status" value="1"/>
</dbReference>
<dbReference type="SUPFAM" id="SSF50911">
    <property type="entry name" value="Mannose 6-phosphate receptor domain"/>
    <property type="match status" value="1"/>
</dbReference>
<dbReference type="Pfam" id="PF13015">
    <property type="entry name" value="PRKCSH_1"/>
    <property type="match status" value="1"/>
</dbReference>
<dbReference type="Pfam" id="PF12999">
    <property type="entry name" value="PRKCSH-like"/>
    <property type="match status" value="2"/>
</dbReference>
<keyword evidence="2 7" id="KW-0732">Signal</keyword>
<evidence type="ECO:0000256" key="5">
    <source>
        <dbReference type="SAM" id="Coils"/>
    </source>
</evidence>
<sequence>MGRQTLSSIAIFLPLITATANAASEAPRPRGVGPDFAKYYKDATSFTCISNPEIKLDVSRINDDYCDCPDGSDEPGTSACSYISPLSPKQPPHYDTTTLNDSQALPGFYCKNKGHIASYLPFTNVNDGVCDYELCCDGSDEWEGVGGIKCEDRCAKIGKEWKKQDEARQKSLGNANRRRKELVAEAERLKKEVEDRIQTLQAQMKGHEVKVEALKKTLADVERSEKGKMVKGAGKGGKLGVLSSLAKDKVNELTDSLRTVRDERDTAKSKIGELEAILKRFKEEYNPNFNDEGVKRAVKAWEDYAASQPVEQDNSARDRDLEDLLNPSSESAIKWDDFDAEEESDVELLYKFEEYLPVPVRTWVDEKLRALRITLIENGILADPHTNSPESKLVTDARDQLSSAQRELDNDRNELTKHNDDLTKDYGPDSIFRALKGVCVNQDSGEYTYEHCFLDKTTQKPKKGGGHTGMGNFARIEKITVDDDLPADGKGVGSGERYALKYENGQHCWNGPNRSTLVVLACAEKDEIWKIVEEEKCVYRMEVGTPAVCGVKEGQQTVPPVHNEL</sequence>
<evidence type="ECO:0000313" key="10">
    <source>
        <dbReference type="Proteomes" id="UP001521785"/>
    </source>
</evidence>
<evidence type="ECO:0000313" key="9">
    <source>
        <dbReference type="EMBL" id="KAL1610433.1"/>
    </source>
</evidence>
<comment type="caution">
    <text evidence="9">The sequence shown here is derived from an EMBL/GenBank/DDBJ whole genome shotgun (WGS) entry which is preliminary data.</text>
</comment>
<dbReference type="Proteomes" id="UP001521785">
    <property type="component" value="Unassembled WGS sequence"/>
</dbReference>
<feature type="coiled-coil region" evidence="5">
    <location>
        <begin position="172"/>
        <end position="224"/>
    </location>
</feature>
<dbReference type="InterPro" id="IPR036607">
    <property type="entry name" value="PRKCSH"/>
</dbReference>